<dbReference type="SUPFAM" id="SSF161098">
    <property type="entry name" value="MetI-like"/>
    <property type="match status" value="1"/>
</dbReference>
<dbReference type="eggNOG" id="COG0395">
    <property type="taxonomic scope" value="Bacteria"/>
</dbReference>
<dbReference type="Pfam" id="PF00528">
    <property type="entry name" value="BPD_transp_1"/>
    <property type="match status" value="1"/>
</dbReference>
<dbReference type="PANTHER" id="PTHR43744">
    <property type="entry name" value="ABC TRANSPORTER PERMEASE PROTEIN MG189-RELATED-RELATED"/>
    <property type="match status" value="1"/>
</dbReference>
<feature type="domain" description="ABC transmembrane type-1" evidence="8">
    <location>
        <begin position="75"/>
        <end position="265"/>
    </location>
</feature>
<organism evidence="9 10">
    <name type="scientific">Actinosynnema mirum (strain ATCC 29888 / DSM 43827 / JCM 3225 / NBRC 14064 / NCIMB 13271 / NRRL B-12336 / IMRU 3971 / 101)</name>
    <dbReference type="NCBI Taxonomy" id="446462"/>
    <lineage>
        <taxon>Bacteria</taxon>
        <taxon>Bacillati</taxon>
        <taxon>Actinomycetota</taxon>
        <taxon>Actinomycetes</taxon>
        <taxon>Pseudonocardiales</taxon>
        <taxon>Pseudonocardiaceae</taxon>
        <taxon>Actinosynnema</taxon>
    </lineage>
</organism>
<comment type="subcellular location">
    <subcellularLocation>
        <location evidence="1 7">Cell membrane</location>
        <topology evidence="1 7">Multi-pass membrane protein</topology>
    </subcellularLocation>
</comment>
<reference evidence="9 10" key="1">
    <citation type="journal article" date="2009" name="Stand. Genomic Sci.">
        <title>Complete genome sequence of Actinosynnema mirum type strain (101).</title>
        <authorList>
            <person name="Land M."/>
            <person name="Lapidus A."/>
            <person name="Mayilraj S."/>
            <person name="Chen F."/>
            <person name="Copeland A."/>
            <person name="Del Rio T.G."/>
            <person name="Nolan M."/>
            <person name="Lucas S."/>
            <person name="Tice H."/>
            <person name="Cheng J.F."/>
            <person name="Chertkov O."/>
            <person name="Bruce D."/>
            <person name="Goodwin L."/>
            <person name="Pitluck S."/>
            <person name="Rohde M."/>
            <person name="Goker M."/>
            <person name="Pati A."/>
            <person name="Ivanova N."/>
            <person name="Mavromatis K."/>
            <person name="Chen A."/>
            <person name="Palaniappan K."/>
            <person name="Hauser L."/>
            <person name="Chang Y.J."/>
            <person name="Jeffries C.C."/>
            <person name="Brettin T."/>
            <person name="Detter J.C."/>
            <person name="Han C."/>
            <person name="Chain P."/>
            <person name="Tindall B.J."/>
            <person name="Bristow J."/>
            <person name="Eisen J.A."/>
            <person name="Markowitz V."/>
            <person name="Hugenholtz P."/>
            <person name="Kyrpides N.C."/>
            <person name="Klenk H.P."/>
        </authorList>
    </citation>
    <scope>NUCLEOTIDE SEQUENCE [LARGE SCALE GENOMIC DNA]</scope>
    <source>
        <strain evidence="10">ATCC 29888 / DSM 43827 / JCM 3225 / NBRC 14064 / NCIMB 13271 / NRRL B-12336 / IMRU 3971 / 101</strain>
    </source>
</reference>
<dbReference type="InterPro" id="IPR035906">
    <property type="entry name" value="MetI-like_sf"/>
</dbReference>
<name>C6WAP9_ACTMD</name>
<evidence type="ECO:0000259" key="8">
    <source>
        <dbReference type="PROSITE" id="PS50928"/>
    </source>
</evidence>
<dbReference type="CDD" id="cd06261">
    <property type="entry name" value="TM_PBP2"/>
    <property type="match status" value="1"/>
</dbReference>
<keyword evidence="3" id="KW-1003">Cell membrane</keyword>
<evidence type="ECO:0000313" key="10">
    <source>
        <dbReference type="Proteomes" id="UP000002213"/>
    </source>
</evidence>
<dbReference type="InterPro" id="IPR000515">
    <property type="entry name" value="MetI-like"/>
</dbReference>
<keyword evidence="5 7" id="KW-1133">Transmembrane helix</keyword>
<feature type="transmembrane region" description="Helical" evidence="7">
    <location>
        <begin position="112"/>
        <end position="134"/>
    </location>
</feature>
<keyword evidence="4 7" id="KW-0812">Transmembrane</keyword>
<feature type="transmembrane region" description="Helical" evidence="7">
    <location>
        <begin position="146"/>
        <end position="166"/>
    </location>
</feature>
<evidence type="ECO:0000256" key="4">
    <source>
        <dbReference type="ARBA" id="ARBA00022692"/>
    </source>
</evidence>
<evidence type="ECO:0000256" key="7">
    <source>
        <dbReference type="RuleBase" id="RU363032"/>
    </source>
</evidence>
<dbReference type="STRING" id="446462.Amir_3474"/>
<evidence type="ECO:0000256" key="2">
    <source>
        <dbReference type="ARBA" id="ARBA00022448"/>
    </source>
</evidence>
<evidence type="ECO:0000256" key="3">
    <source>
        <dbReference type="ARBA" id="ARBA00022475"/>
    </source>
</evidence>
<comment type="similarity">
    <text evidence="7">Belongs to the binding-protein-dependent transport system permease family.</text>
</comment>
<keyword evidence="6 7" id="KW-0472">Membrane</keyword>
<feature type="transmembrane region" description="Helical" evidence="7">
    <location>
        <begin position="247"/>
        <end position="266"/>
    </location>
</feature>
<feature type="transmembrane region" description="Helical" evidence="7">
    <location>
        <begin position="79"/>
        <end position="100"/>
    </location>
</feature>
<protein>
    <submittedName>
        <fullName evidence="9">Binding-protein-dependent transport systems inner membrane component</fullName>
    </submittedName>
</protein>
<evidence type="ECO:0000256" key="5">
    <source>
        <dbReference type="ARBA" id="ARBA00022989"/>
    </source>
</evidence>
<sequence>MVSARRSGARRSSHPVAAVFLVAVAVVVLSPLAFAVVASLRTDAEVAADPLGWPSTPAWGNYGRAAEAMGYGRAVLNTLVVTGGAAVLTVLAGSLCAWALTRHVRRWTGALYQVFVAGLTVPVFVVLTPVYLLLRDLGLINTHLGAVLAHAALNLPFAVFFYCGFLRAVPVELEEAAVLDGCSTPRLFTAVVFPLLRPATATMAVFVVLAVWNDLIVSMLVLDDETLRPVTPAAYALVGPYGFEPSTLFPAVVLAAAPLVAVFLALQRHIVAGITAGAGR</sequence>
<dbReference type="GO" id="GO:0055085">
    <property type="term" value="P:transmembrane transport"/>
    <property type="evidence" value="ECO:0007669"/>
    <property type="project" value="InterPro"/>
</dbReference>
<dbReference type="PANTHER" id="PTHR43744:SF12">
    <property type="entry name" value="ABC TRANSPORTER PERMEASE PROTEIN MG189-RELATED"/>
    <property type="match status" value="1"/>
</dbReference>
<dbReference type="Gene3D" id="1.10.3720.10">
    <property type="entry name" value="MetI-like"/>
    <property type="match status" value="1"/>
</dbReference>
<feature type="transmembrane region" description="Helical" evidence="7">
    <location>
        <begin position="187"/>
        <end position="212"/>
    </location>
</feature>
<evidence type="ECO:0000256" key="1">
    <source>
        <dbReference type="ARBA" id="ARBA00004651"/>
    </source>
</evidence>
<dbReference type="HOGENOM" id="CLU_016047_1_2_11"/>
<dbReference type="AlphaFoldDB" id="C6WAP9"/>
<gene>
    <name evidence="9" type="ordered locus">Amir_3474</name>
</gene>
<proteinExistence type="inferred from homology"/>
<keyword evidence="10" id="KW-1185">Reference proteome</keyword>
<dbReference type="Proteomes" id="UP000002213">
    <property type="component" value="Chromosome"/>
</dbReference>
<accession>C6WAP9</accession>
<evidence type="ECO:0000256" key="6">
    <source>
        <dbReference type="ARBA" id="ARBA00023136"/>
    </source>
</evidence>
<keyword evidence="2 7" id="KW-0813">Transport</keyword>
<dbReference type="GO" id="GO:0005886">
    <property type="term" value="C:plasma membrane"/>
    <property type="evidence" value="ECO:0007669"/>
    <property type="project" value="UniProtKB-SubCell"/>
</dbReference>
<evidence type="ECO:0000313" key="9">
    <source>
        <dbReference type="EMBL" id="ACU37368.1"/>
    </source>
</evidence>
<dbReference type="EMBL" id="CP001630">
    <property type="protein sequence ID" value="ACU37368.1"/>
    <property type="molecule type" value="Genomic_DNA"/>
</dbReference>
<dbReference type="KEGG" id="ami:Amir_3474"/>
<dbReference type="PROSITE" id="PS50928">
    <property type="entry name" value="ABC_TM1"/>
    <property type="match status" value="1"/>
</dbReference>